<keyword evidence="2" id="KW-0732">Signal</keyword>
<accession>A0A7Y4L7D4</accession>
<gene>
    <name evidence="3" type="ORF">HNR71_002826</name>
    <name evidence="4" type="ORF">HPO96_36335</name>
</gene>
<dbReference type="PROSITE" id="PS51257">
    <property type="entry name" value="PROKAR_LIPOPROTEIN"/>
    <property type="match status" value="1"/>
</dbReference>
<evidence type="ECO:0008006" key="7">
    <source>
        <dbReference type="Google" id="ProtNLM"/>
    </source>
</evidence>
<evidence type="ECO:0000256" key="1">
    <source>
        <dbReference type="SAM" id="MobiDB-lite"/>
    </source>
</evidence>
<evidence type="ECO:0000313" key="5">
    <source>
        <dbReference type="Proteomes" id="UP000534306"/>
    </source>
</evidence>
<dbReference type="AlphaFoldDB" id="A0A7Y4L7D4"/>
<reference evidence="3 6" key="2">
    <citation type="submission" date="2020-08" db="EMBL/GenBank/DDBJ databases">
        <title>Sequencing the genomes of 1000 actinobacteria strains.</title>
        <authorList>
            <person name="Klenk H.-P."/>
        </authorList>
    </citation>
    <scope>NUCLEOTIDE SEQUENCE [LARGE SCALE GENOMIC DNA]</scope>
    <source>
        <strain evidence="3 6">DSM 15626</strain>
    </source>
</reference>
<organism evidence="4 5">
    <name type="scientific">Kribbella sandramycini</name>
    <dbReference type="NCBI Taxonomy" id="60450"/>
    <lineage>
        <taxon>Bacteria</taxon>
        <taxon>Bacillati</taxon>
        <taxon>Actinomycetota</taxon>
        <taxon>Actinomycetes</taxon>
        <taxon>Propionibacteriales</taxon>
        <taxon>Kribbellaceae</taxon>
        <taxon>Kribbella</taxon>
    </lineage>
</organism>
<dbReference type="Proteomes" id="UP000534306">
    <property type="component" value="Unassembled WGS sequence"/>
</dbReference>
<dbReference type="Proteomes" id="UP000553957">
    <property type="component" value="Unassembled WGS sequence"/>
</dbReference>
<evidence type="ECO:0000313" key="6">
    <source>
        <dbReference type="Proteomes" id="UP000553957"/>
    </source>
</evidence>
<dbReference type="EMBL" id="JABJRC010000016">
    <property type="protein sequence ID" value="NOL45727.1"/>
    <property type="molecule type" value="Genomic_DNA"/>
</dbReference>
<dbReference type="RefSeq" id="WP_171679026.1">
    <property type="nucleotide sequence ID" value="NZ_BAAAGT010000024.1"/>
</dbReference>
<proteinExistence type="predicted"/>
<feature type="compositionally biased region" description="Pro residues" evidence="1">
    <location>
        <begin position="34"/>
        <end position="53"/>
    </location>
</feature>
<protein>
    <recommendedName>
        <fullName evidence="7">Lipoprotein LprG</fullName>
    </recommendedName>
</protein>
<reference evidence="4 5" key="1">
    <citation type="submission" date="2020-05" db="EMBL/GenBank/DDBJ databases">
        <title>Genome sequence of Kribbella sandramycini ATCC 39419.</title>
        <authorList>
            <person name="Maclea K.S."/>
            <person name="Fair J.L."/>
        </authorList>
    </citation>
    <scope>NUCLEOTIDE SEQUENCE [LARGE SCALE GENOMIC DNA]</scope>
    <source>
        <strain evidence="4 5">ATCC 39419</strain>
    </source>
</reference>
<keyword evidence="5" id="KW-1185">Reference proteome</keyword>
<evidence type="ECO:0000313" key="3">
    <source>
        <dbReference type="EMBL" id="MBB6567189.1"/>
    </source>
</evidence>
<evidence type="ECO:0000256" key="2">
    <source>
        <dbReference type="SAM" id="SignalP"/>
    </source>
</evidence>
<feature type="chain" id="PRO_5044130812" description="Lipoprotein LprG" evidence="2">
    <location>
        <begin position="29"/>
        <end position="260"/>
    </location>
</feature>
<comment type="caution">
    <text evidence="4">The sequence shown here is derived from an EMBL/GenBank/DDBJ whole genome shotgun (WGS) entry which is preliminary data.</text>
</comment>
<feature type="signal peptide" evidence="2">
    <location>
        <begin position="1"/>
        <end position="28"/>
    </location>
</feature>
<feature type="region of interest" description="Disordered" evidence="1">
    <location>
        <begin position="25"/>
        <end position="57"/>
    </location>
</feature>
<evidence type="ECO:0000313" key="4">
    <source>
        <dbReference type="EMBL" id="NOL45727.1"/>
    </source>
</evidence>
<sequence length="260" mass="26935">MSFPWIRSTAAGLLIATAAVGCGSGDSAAGNQPSTPPPASASTPTPTPTPTPTTPDLSTLAAPALFAKAKGVAQTSSSFRVRGSFVDAEGKTSIDVHLTKTGGQGLFTTAGVPTRIIVLGKTVYLQMTEKAVRQMAKEDKVSAAETEVMVKLMSDKWIKLSQPKDSGFQALVELATRDTFIAGVFVPSGKLTKTAAKTVDGVPAIGLNDGEGTLWVDRRTAQPVQMESGGEALRFSDFNRLTAPKAPPAADTLDGKAMGL</sequence>
<dbReference type="EMBL" id="JACHKF010000001">
    <property type="protein sequence ID" value="MBB6567189.1"/>
    <property type="molecule type" value="Genomic_DNA"/>
</dbReference>
<name>A0A7Y4L7D4_9ACTN</name>